<feature type="non-terminal residue" evidence="1">
    <location>
        <position position="1"/>
    </location>
</feature>
<proteinExistence type="predicted"/>
<name>A0ABD3XIT8_SINWO</name>
<evidence type="ECO:0000313" key="1">
    <source>
        <dbReference type="EMBL" id="KAL3884888.1"/>
    </source>
</evidence>
<protein>
    <submittedName>
        <fullName evidence="1">Uncharacterized protein</fullName>
    </submittedName>
</protein>
<reference evidence="1 2" key="1">
    <citation type="submission" date="2024-11" db="EMBL/GenBank/DDBJ databases">
        <title>Chromosome-level genome assembly of the freshwater bivalve Anodonta woodiana.</title>
        <authorList>
            <person name="Chen X."/>
        </authorList>
    </citation>
    <scope>NUCLEOTIDE SEQUENCE [LARGE SCALE GENOMIC DNA]</scope>
    <source>
        <strain evidence="1">MN2024</strain>
        <tissue evidence="1">Gills</tissue>
    </source>
</reference>
<dbReference type="Gene3D" id="1.20.920.60">
    <property type="match status" value="1"/>
</dbReference>
<organism evidence="1 2">
    <name type="scientific">Sinanodonta woodiana</name>
    <name type="common">Chinese pond mussel</name>
    <name type="synonym">Anodonta woodiana</name>
    <dbReference type="NCBI Taxonomy" id="1069815"/>
    <lineage>
        <taxon>Eukaryota</taxon>
        <taxon>Metazoa</taxon>
        <taxon>Spiralia</taxon>
        <taxon>Lophotrochozoa</taxon>
        <taxon>Mollusca</taxon>
        <taxon>Bivalvia</taxon>
        <taxon>Autobranchia</taxon>
        <taxon>Heteroconchia</taxon>
        <taxon>Palaeoheterodonta</taxon>
        <taxon>Unionida</taxon>
        <taxon>Unionoidea</taxon>
        <taxon>Unionidae</taxon>
        <taxon>Unioninae</taxon>
        <taxon>Sinanodonta</taxon>
    </lineage>
</organism>
<sequence>PAIEIKIKSQIDELLAPKKDGKGMALEDTIEKLEVAITQFEEQKLQPAEYITKAKDCLEKKKLEKGLKDAIRKRGGLDEAIENTEKSKFKETLRTLICQAEQVREELKQKGKYTYPIPKWTPERIPRIITEILGYKEPPQVIHDVVMAALILLGETKDNLQDWETIRYQMGPQRKLTLRHRVNDFTENKQMEITEDAKAEINGILQNHLLDTVRQVSSGAATLYEWIRHYIPVEEHN</sequence>
<gene>
    <name evidence="1" type="ORF">ACJMK2_024987</name>
</gene>
<keyword evidence="2" id="KW-1185">Reference proteome</keyword>
<accession>A0ABD3XIT8</accession>
<evidence type="ECO:0000313" key="2">
    <source>
        <dbReference type="Proteomes" id="UP001634394"/>
    </source>
</evidence>
<dbReference type="AlphaFoldDB" id="A0ABD3XIT8"/>
<comment type="caution">
    <text evidence="1">The sequence shown here is derived from an EMBL/GenBank/DDBJ whole genome shotgun (WGS) entry which is preliminary data.</text>
</comment>
<dbReference type="Proteomes" id="UP001634394">
    <property type="component" value="Unassembled WGS sequence"/>
</dbReference>
<dbReference type="EMBL" id="JBJQND010000002">
    <property type="protein sequence ID" value="KAL3884888.1"/>
    <property type="molecule type" value="Genomic_DNA"/>
</dbReference>